<dbReference type="CDD" id="cd05288">
    <property type="entry name" value="PGDH"/>
    <property type="match status" value="1"/>
</dbReference>
<dbReference type="Proteomes" id="UP001310248">
    <property type="component" value="Unassembled WGS sequence"/>
</dbReference>
<dbReference type="InterPro" id="IPR013149">
    <property type="entry name" value="ADH-like_C"/>
</dbReference>
<dbReference type="InterPro" id="IPR020843">
    <property type="entry name" value="ER"/>
</dbReference>
<dbReference type="SUPFAM" id="SSF50129">
    <property type="entry name" value="GroES-like"/>
    <property type="match status" value="1"/>
</dbReference>
<dbReference type="PANTHER" id="PTHR43205:SF7">
    <property type="entry name" value="PROSTAGLANDIN REDUCTASE 1"/>
    <property type="match status" value="1"/>
</dbReference>
<dbReference type="Pfam" id="PF16884">
    <property type="entry name" value="ADH_N_2"/>
    <property type="match status" value="1"/>
</dbReference>
<dbReference type="InterPro" id="IPR045010">
    <property type="entry name" value="MDR_fam"/>
</dbReference>
<sequence length="331" mass="35323">MSSYQSIHLVKRPVTQIEASCFESRIHVAEDLQEGQFRVKQTHMSLDPAMRGWMSADTDSYIPPVALGEVMRASGIGEVVESRNPQFPLGATVIGMFGWTEQAVSNGAGVNIVPPGLPAEAVLAVLALPGMTAAQGLLEIAKPKVGETLLVSGAAGSVGSLVGQIAKAEGLRVVGVAGSDEKCRWLVEELGFDGAVNYKTDNIAEKVAELTPNGVDIYFENTGGEIQQVAIDNMNAFGRVVVCGMISDYNTAQPSAGPNWIPIVKKRLSIQGFTMPDHFDKAPQLMQQVSSYLQAGKLSYRVHVLEGLDSAIEGINLLFSGENQGKLLVKL</sequence>
<keyword evidence="1" id="KW-0560">Oxidoreductase</keyword>
<reference evidence="3 4" key="2">
    <citation type="submission" date="2023-12" db="EMBL/GenBank/DDBJ databases">
        <authorList>
            <consortium name="Cladostephus spongiosus"/>
            <person name="Lorente B."/>
            <person name="Cabral C."/>
            <person name="Frias J."/>
            <person name="Faria J."/>
            <person name="Toubarro D."/>
        </authorList>
    </citation>
    <scope>NUCLEOTIDE SEQUENCE [LARGE SCALE GENOMIC DNA]</scope>
    <source>
        <strain evidence="3 4">ZMCS4</strain>
    </source>
</reference>
<reference evidence="4" key="1">
    <citation type="submission" date="2023-07" db="EMBL/GenBank/DDBJ databases">
        <title>Draft genome sequence of Agarivorans aestuarii strain ZMCS4, a CAZymes producing bacteria isolated from the marine brown algae Clodostephus spongiosus.</title>
        <authorList>
            <person name="Lorente B."/>
            <person name="Cabral C."/>
            <person name="Frias J."/>
            <person name="Faria J."/>
            <person name="Toubarro D."/>
        </authorList>
    </citation>
    <scope>NUCLEOTIDE SEQUENCE [LARGE SCALE GENOMIC DNA]</scope>
    <source>
        <strain evidence="4">ZMCS4</strain>
    </source>
</reference>
<name>A0ABU7GAA2_9ALTE</name>
<dbReference type="PANTHER" id="PTHR43205">
    <property type="entry name" value="PROSTAGLANDIN REDUCTASE"/>
    <property type="match status" value="1"/>
</dbReference>
<dbReference type="Pfam" id="PF00107">
    <property type="entry name" value="ADH_zinc_N"/>
    <property type="match status" value="1"/>
</dbReference>
<evidence type="ECO:0000259" key="2">
    <source>
        <dbReference type="SMART" id="SM00829"/>
    </source>
</evidence>
<dbReference type="InterPro" id="IPR041694">
    <property type="entry name" value="ADH_N_2"/>
</dbReference>
<dbReference type="RefSeq" id="WP_329776754.1">
    <property type="nucleotide sequence ID" value="NZ_JAYDYW010000017.1"/>
</dbReference>
<organism evidence="3 4">
    <name type="scientific">Agarivorans aestuarii</name>
    <dbReference type="NCBI Taxonomy" id="1563703"/>
    <lineage>
        <taxon>Bacteria</taxon>
        <taxon>Pseudomonadati</taxon>
        <taxon>Pseudomonadota</taxon>
        <taxon>Gammaproteobacteria</taxon>
        <taxon>Alteromonadales</taxon>
        <taxon>Alteromonadaceae</taxon>
        <taxon>Agarivorans</taxon>
    </lineage>
</organism>
<dbReference type="Gene3D" id="3.90.180.10">
    <property type="entry name" value="Medium-chain alcohol dehydrogenases, catalytic domain"/>
    <property type="match status" value="1"/>
</dbReference>
<dbReference type="SUPFAM" id="SSF51735">
    <property type="entry name" value="NAD(P)-binding Rossmann-fold domains"/>
    <property type="match status" value="1"/>
</dbReference>
<accession>A0ABU7GAA2</accession>
<evidence type="ECO:0000256" key="1">
    <source>
        <dbReference type="ARBA" id="ARBA00023002"/>
    </source>
</evidence>
<proteinExistence type="predicted"/>
<keyword evidence="4" id="KW-1185">Reference proteome</keyword>
<evidence type="ECO:0000313" key="4">
    <source>
        <dbReference type="Proteomes" id="UP001310248"/>
    </source>
</evidence>
<feature type="domain" description="Enoyl reductase (ER)" evidence="2">
    <location>
        <begin position="15"/>
        <end position="329"/>
    </location>
</feature>
<dbReference type="InterPro" id="IPR011032">
    <property type="entry name" value="GroES-like_sf"/>
</dbReference>
<dbReference type="EMBL" id="JAYDYW010000017">
    <property type="protein sequence ID" value="MEE1676009.1"/>
    <property type="molecule type" value="Genomic_DNA"/>
</dbReference>
<dbReference type="InterPro" id="IPR036291">
    <property type="entry name" value="NAD(P)-bd_dom_sf"/>
</dbReference>
<dbReference type="SMART" id="SM00829">
    <property type="entry name" value="PKS_ER"/>
    <property type="match status" value="1"/>
</dbReference>
<gene>
    <name evidence="3" type="ORF">SNR37_001336</name>
</gene>
<comment type="caution">
    <text evidence="3">The sequence shown here is derived from an EMBL/GenBank/DDBJ whole genome shotgun (WGS) entry which is preliminary data.</text>
</comment>
<evidence type="ECO:0000313" key="3">
    <source>
        <dbReference type="EMBL" id="MEE1676009.1"/>
    </source>
</evidence>
<dbReference type="Gene3D" id="3.40.50.720">
    <property type="entry name" value="NAD(P)-binding Rossmann-like Domain"/>
    <property type="match status" value="1"/>
</dbReference>
<protein>
    <submittedName>
        <fullName evidence="3">NADP-dependent oxidoreductase</fullName>
    </submittedName>
</protein>